<organism evidence="2 3">
    <name type="scientific">Teratosphaeria destructans</name>
    <dbReference type="NCBI Taxonomy" id="418781"/>
    <lineage>
        <taxon>Eukaryota</taxon>
        <taxon>Fungi</taxon>
        <taxon>Dikarya</taxon>
        <taxon>Ascomycota</taxon>
        <taxon>Pezizomycotina</taxon>
        <taxon>Dothideomycetes</taxon>
        <taxon>Dothideomycetidae</taxon>
        <taxon>Mycosphaerellales</taxon>
        <taxon>Teratosphaeriaceae</taxon>
        <taxon>Teratosphaeria</taxon>
    </lineage>
</organism>
<dbReference type="EMBL" id="RIBY02000001">
    <property type="protein sequence ID" value="KAH9845889.1"/>
    <property type="molecule type" value="Genomic_DNA"/>
</dbReference>
<dbReference type="GO" id="GO:0016787">
    <property type="term" value="F:hydrolase activity"/>
    <property type="evidence" value="ECO:0007669"/>
    <property type="project" value="UniProtKB-KW"/>
</dbReference>
<sequence>MSGLGGLNKSSPDSIVIGLCQSQLFDVQTPEQLKHALAHVCSLIGKARRSYPLMDLIVFPEY</sequence>
<name>A0A9W7T3Q4_9PEZI</name>
<accession>A0A9W7T3Q4</accession>
<reference evidence="2 3" key="2">
    <citation type="journal article" date="2021" name="Curr. Genet.">
        <title>Genetic response to nitrogen starvation in the aggressive Eucalyptus foliar pathogen Teratosphaeria destructans.</title>
        <authorList>
            <person name="Havenga M."/>
            <person name="Wingfield B.D."/>
            <person name="Wingfield M.J."/>
            <person name="Dreyer L.L."/>
            <person name="Roets F."/>
            <person name="Aylward J."/>
        </authorList>
    </citation>
    <scope>NUCLEOTIDE SEQUENCE [LARGE SCALE GENOMIC DNA]</scope>
    <source>
        <strain evidence="2">CMW44962</strain>
    </source>
</reference>
<dbReference type="AlphaFoldDB" id="A0A9W7T3Q4"/>
<gene>
    <name evidence="2" type="ORF">Tdes44962_MAKER00099</name>
</gene>
<reference evidence="2 3" key="1">
    <citation type="journal article" date="2018" name="IMA Fungus">
        <title>IMA Genome-F 10: Nine draft genome sequences of Claviceps purpurea s.lat., including C. arundinis, C. humidiphila, and C. cf. spartinae, pseudomolecules for the pitch canker pathogen Fusarium circinatum, draft genome of Davidsoniella eucalypti, Grosmannia galeiformis, Quambalaria eucalypti, and Teratosphaeria destructans.</title>
        <authorList>
            <person name="Wingfield B.D."/>
            <person name="Liu M."/>
            <person name="Nguyen H.D."/>
            <person name="Lane F.A."/>
            <person name="Morgan S.W."/>
            <person name="De Vos L."/>
            <person name="Wilken P.M."/>
            <person name="Duong T.A."/>
            <person name="Aylward J."/>
            <person name="Coetzee M.P."/>
            <person name="Dadej K."/>
            <person name="De Beer Z.W."/>
            <person name="Findlay W."/>
            <person name="Havenga M."/>
            <person name="Kolarik M."/>
            <person name="Menzies J.G."/>
            <person name="Naidoo K."/>
            <person name="Pochopski O."/>
            <person name="Shoukouhi P."/>
            <person name="Santana Q.C."/>
            <person name="Seifert K.A."/>
            <person name="Soal N."/>
            <person name="Steenkamp E.T."/>
            <person name="Tatham C.T."/>
            <person name="van der Nest M.A."/>
            <person name="Wingfield M.J."/>
        </authorList>
    </citation>
    <scope>NUCLEOTIDE SEQUENCE [LARGE SCALE GENOMIC DNA]</scope>
    <source>
        <strain evidence="2">CMW44962</strain>
    </source>
</reference>
<dbReference type="Gene3D" id="3.60.110.10">
    <property type="entry name" value="Carbon-nitrogen hydrolase"/>
    <property type="match status" value="1"/>
</dbReference>
<evidence type="ECO:0000313" key="3">
    <source>
        <dbReference type="Proteomes" id="UP001138500"/>
    </source>
</evidence>
<evidence type="ECO:0000259" key="1">
    <source>
        <dbReference type="PROSITE" id="PS50263"/>
    </source>
</evidence>
<dbReference type="OrthoDB" id="10250282at2759"/>
<dbReference type="InterPro" id="IPR036526">
    <property type="entry name" value="C-N_Hydrolase_sf"/>
</dbReference>
<keyword evidence="2" id="KW-0378">Hydrolase</keyword>
<evidence type="ECO:0000313" key="2">
    <source>
        <dbReference type="EMBL" id="KAH9845889.1"/>
    </source>
</evidence>
<dbReference type="Proteomes" id="UP001138500">
    <property type="component" value="Unassembled WGS sequence"/>
</dbReference>
<dbReference type="InterPro" id="IPR003010">
    <property type="entry name" value="C-N_Hydrolase"/>
</dbReference>
<dbReference type="SUPFAM" id="SSF56317">
    <property type="entry name" value="Carbon-nitrogen hydrolase"/>
    <property type="match status" value="1"/>
</dbReference>
<dbReference type="PROSITE" id="PS50263">
    <property type="entry name" value="CN_HYDROLASE"/>
    <property type="match status" value="1"/>
</dbReference>
<proteinExistence type="predicted"/>
<comment type="caution">
    <text evidence="2">The sequence shown here is derived from an EMBL/GenBank/DDBJ whole genome shotgun (WGS) entry which is preliminary data.</text>
</comment>
<feature type="domain" description="CN hydrolase" evidence="1">
    <location>
        <begin position="15"/>
        <end position="62"/>
    </location>
</feature>
<protein>
    <submittedName>
        <fullName evidence="2">Carbon-nitrogen hydrolase</fullName>
    </submittedName>
</protein>
<keyword evidence="3" id="KW-1185">Reference proteome</keyword>